<accession>A0A9N8JHX3</accession>
<evidence type="ECO:0000313" key="3">
    <source>
        <dbReference type="Proteomes" id="UP000716446"/>
    </source>
</evidence>
<evidence type="ECO:0000259" key="1">
    <source>
        <dbReference type="PROSITE" id="PS50097"/>
    </source>
</evidence>
<proteinExistence type="predicted"/>
<dbReference type="Proteomes" id="UP000716446">
    <property type="component" value="Unassembled WGS sequence"/>
</dbReference>
<reference evidence="2" key="1">
    <citation type="submission" date="2020-06" db="EMBL/GenBank/DDBJ databases">
        <authorList>
            <person name="Onetto C."/>
        </authorList>
    </citation>
    <scope>NUCLEOTIDE SEQUENCE</scope>
</reference>
<dbReference type="PANTHER" id="PTHR24410">
    <property type="entry name" value="HL07962P-RELATED"/>
    <property type="match status" value="1"/>
</dbReference>
<sequence length="425" mass="47704">GLTAAFSNNEQYSDIVIKFGEHQIRAHKVVLAQQSGYFATAFFSHFQVASNPVIDLGDEDDPELLTSVIRYLYCCGPIHDNVPNFSLDRLSEFYLIADKYDISKLRCEVAEFFHMEAITGVEAYQGTDFMKTFVGCVVKFCGSFSFQLADTTLQHVIIDVCMQQYMEVFRDKVFLKLYKNGELFDLKNAAAFGLFLGKRLLNIQEMAREGVNDMPESDDGLVDHGPLKRIMNNFFNERMSDITLIWGDGQKIFAHKVVLAAHSSYLQNMLKASPTIDLGDKYDSAATAAFIEDMYTCHNTACLDLSSKRSISSLADMYLLAKKLRRDDAAEEYKGQCADVLSKQKFSDELLSQVATLCGPDSKSADTSFAEMVFANILYRVRGGKVPETFAEKLADGSLFNATFTRRFANEILGSFLGPKQPRAW</sequence>
<evidence type="ECO:0000313" key="2">
    <source>
        <dbReference type="EMBL" id="CAD0088111.1"/>
    </source>
</evidence>
<dbReference type="SUPFAM" id="SSF54695">
    <property type="entry name" value="POZ domain"/>
    <property type="match status" value="2"/>
</dbReference>
<dbReference type="Gene3D" id="3.30.710.10">
    <property type="entry name" value="Potassium Channel Kv1.1, Chain A"/>
    <property type="match status" value="2"/>
</dbReference>
<feature type="non-terminal residue" evidence="2">
    <location>
        <position position="425"/>
    </location>
</feature>
<dbReference type="InterPro" id="IPR011333">
    <property type="entry name" value="SKP1/BTB/POZ_sf"/>
</dbReference>
<gene>
    <name evidence="2" type="ORF">AWRI4619_LOCUS5229</name>
</gene>
<comment type="caution">
    <text evidence="2">The sequence shown here is derived from an EMBL/GenBank/DDBJ whole genome shotgun (WGS) entry which is preliminary data.</text>
</comment>
<feature type="domain" description="BTB" evidence="1">
    <location>
        <begin position="240"/>
        <end position="296"/>
    </location>
</feature>
<dbReference type="AlphaFoldDB" id="A0A9N8JHX3"/>
<feature type="domain" description="BTB" evidence="1">
    <location>
        <begin position="13"/>
        <end position="73"/>
    </location>
</feature>
<dbReference type="PROSITE" id="PS50097">
    <property type="entry name" value="BTB"/>
    <property type="match status" value="2"/>
</dbReference>
<dbReference type="InterPro" id="IPR051481">
    <property type="entry name" value="BTB-POZ/Galectin-3-binding"/>
</dbReference>
<dbReference type="PANTHER" id="PTHR24410:SF23">
    <property type="entry name" value="BTB DOMAIN-CONTAINING PROTEIN-RELATED"/>
    <property type="match status" value="1"/>
</dbReference>
<keyword evidence="3" id="KW-1185">Reference proteome</keyword>
<dbReference type="SMART" id="SM00225">
    <property type="entry name" value="BTB"/>
    <property type="match status" value="2"/>
</dbReference>
<protein>
    <recommendedName>
        <fullName evidence="1">BTB domain-containing protein</fullName>
    </recommendedName>
</protein>
<name>A0A9N8JHX3_9PEZI</name>
<organism evidence="2 3">
    <name type="scientific">Aureobasidium vineae</name>
    <dbReference type="NCBI Taxonomy" id="2773715"/>
    <lineage>
        <taxon>Eukaryota</taxon>
        <taxon>Fungi</taxon>
        <taxon>Dikarya</taxon>
        <taxon>Ascomycota</taxon>
        <taxon>Pezizomycotina</taxon>
        <taxon>Dothideomycetes</taxon>
        <taxon>Dothideomycetidae</taxon>
        <taxon>Dothideales</taxon>
        <taxon>Saccotheciaceae</taxon>
        <taxon>Aureobasidium</taxon>
    </lineage>
</organism>
<dbReference type="CDD" id="cd18186">
    <property type="entry name" value="BTB_POZ_ZBTB_KLHL-like"/>
    <property type="match status" value="2"/>
</dbReference>
<dbReference type="EMBL" id="CAIJEN010000006">
    <property type="protein sequence ID" value="CAD0088111.1"/>
    <property type="molecule type" value="Genomic_DNA"/>
</dbReference>
<dbReference type="InterPro" id="IPR000210">
    <property type="entry name" value="BTB/POZ_dom"/>
</dbReference>
<dbReference type="Pfam" id="PF00651">
    <property type="entry name" value="BTB"/>
    <property type="match status" value="2"/>
</dbReference>
<feature type="non-terminal residue" evidence="2">
    <location>
        <position position="1"/>
    </location>
</feature>